<organism evidence="7 8">
    <name type="scientific">Paenibacillus cellulosilyticus</name>
    <dbReference type="NCBI Taxonomy" id="375489"/>
    <lineage>
        <taxon>Bacteria</taxon>
        <taxon>Bacillati</taxon>
        <taxon>Bacillota</taxon>
        <taxon>Bacilli</taxon>
        <taxon>Bacillales</taxon>
        <taxon>Paenibacillaceae</taxon>
        <taxon>Paenibacillus</taxon>
    </lineage>
</organism>
<keyword evidence="8" id="KW-1185">Reference proteome</keyword>
<dbReference type="InterPro" id="IPR007561">
    <property type="entry name" value="Cell_div_SepF/SepF-rel"/>
</dbReference>
<dbReference type="InterPro" id="IPR023052">
    <property type="entry name" value="Cell_div_SepF"/>
</dbReference>
<dbReference type="PANTHER" id="PTHR35798:SF1">
    <property type="entry name" value="CELL DIVISION PROTEIN SEPF"/>
    <property type="match status" value="1"/>
</dbReference>
<protein>
    <recommendedName>
        <fullName evidence="5">Cell division protein SepF</fullName>
    </recommendedName>
</protein>
<evidence type="ECO:0000313" key="8">
    <source>
        <dbReference type="Proteomes" id="UP000246635"/>
    </source>
</evidence>
<proteinExistence type="inferred from homology"/>
<comment type="subcellular location">
    <subcellularLocation>
        <location evidence="5">Cytoplasm</location>
    </subcellularLocation>
    <text evidence="5">Localizes to the division site, in a FtsZ-dependent manner.</text>
</comment>
<keyword evidence="5" id="KW-0963">Cytoplasm</keyword>
<evidence type="ECO:0000256" key="5">
    <source>
        <dbReference type="HAMAP-Rule" id="MF_01197"/>
    </source>
</evidence>
<dbReference type="OrthoDB" id="9815206at2"/>
<name>A0A2V2YF25_9BACL</name>
<dbReference type="AlphaFoldDB" id="A0A2V2YF25"/>
<dbReference type="GO" id="GO:0043093">
    <property type="term" value="P:FtsZ-dependent cytokinesis"/>
    <property type="evidence" value="ECO:0007669"/>
    <property type="project" value="UniProtKB-UniRule"/>
</dbReference>
<dbReference type="PANTHER" id="PTHR35798">
    <property type="entry name" value="CELL DIVISION PROTEIN SEPF"/>
    <property type="match status" value="1"/>
</dbReference>
<accession>A0A2V2YF25</accession>
<feature type="region of interest" description="Disordered" evidence="6">
    <location>
        <begin position="25"/>
        <end position="58"/>
    </location>
</feature>
<dbReference type="GO" id="GO:0000917">
    <property type="term" value="P:division septum assembly"/>
    <property type="evidence" value="ECO:0007669"/>
    <property type="project" value="UniProtKB-KW"/>
</dbReference>
<evidence type="ECO:0000256" key="3">
    <source>
        <dbReference type="ARBA" id="ARBA00023306"/>
    </source>
</evidence>
<dbReference type="HAMAP" id="MF_01197">
    <property type="entry name" value="SepF"/>
    <property type="match status" value="1"/>
</dbReference>
<dbReference type="InterPro" id="IPR038594">
    <property type="entry name" value="SepF-like_sf"/>
</dbReference>
<dbReference type="Proteomes" id="UP000246635">
    <property type="component" value="Unassembled WGS sequence"/>
</dbReference>
<keyword evidence="3 5" id="KW-0131">Cell cycle</keyword>
<dbReference type="Gene3D" id="3.30.110.150">
    <property type="entry name" value="SepF-like protein"/>
    <property type="match status" value="1"/>
</dbReference>
<comment type="similarity">
    <text evidence="5">Belongs to the SepF family.</text>
</comment>
<evidence type="ECO:0000256" key="1">
    <source>
        <dbReference type="ARBA" id="ARBA00022618"/>
    </source>
</evidence>
<evidence type="ECO:0000256" key="4">
    <source>
        <dbReference type="ARBA" id="ARBA00044936"/>
    </source>
</evidence>
<comment type="caution">
    <text evidence="7">The sequence shown here is derived from an EMBL/GenBank/DDBJ whole genome shotgun (WGS) entry which is preliminary data.</text>
</comment>
<keyword evidence="1 5" id="KW-0132">Cell division</keyword>
<evidence type="ECO:0000256" key="2">
    <source>
        <dbReference type="ARBA" id="ARBA00023210"/>
    </source>
</evidence>
<dbReference type="GO" id="GO:0005737">
    <property type="term" value="C:cytoplasm"/>
    <property type="evidence" value="ECO:0007669"/>
    <property type="project" value="UniProtKB-SubCell"/>
</dbReference>
<gene>
    <name evidence="5" type="primary">sepF</name>
    <name evidence="7" type="ORF">DFQ01_14621</name>
</gene>
<dbReference type="Pfam" id="PF04472">
    <property type="entry name" value="SepF"/>
    <property type="match status" value="1"/>
</dbReference>
<evidence type="ECO:0000313" key="7">
    <source>
        <dbReference type="EMBL" id="PWV89395.1"/>
    </source>
</evidence>
<sequence length="160" mass="18414">MSVMNKFMNFFGLQDEEEIIEHEKVTQPNQQHNAQHAEEHENDFETSPFEARKQSKSSNIVSIHSQKNVRVVLNEPRSFEEAQEIADHLRARRGVVVNLQRVPNDVAKRIFDFLLGTLYAVSGTMNRIGPGIFFCAPENVEIQGTISELLVDDQDYKRTR</sequence>
<dbReference type="RefSeq" id="WP_110047529.1">
    <property type="nucleotide sequence ID" value="NZ_CP054609.1"/>
</dbReference>
<dbReference type="EMBL" id="QGTQ01000046">
    <property type="protein sequence ID" value="PWV89395.1"/>
    <property type="molecule type" value="Genomic_DNA"/>
</dbReference>
<keyword evidence="2 5" id="KW-0717">Septation</keyword>
<comment type="function">
    <text evidence="4 5">Cell division protein that is part of the divisome complex and is recruited early to the Z-ring. Probably stimulates Z-ring formation, perhaps through the cross-linking of FtsZ protofilaments. Its function overlaps with FtsA.</text>
</comment>
<reference evidence="7 8" key="1">
    <citation type="submission" date="2018-05" db="EMBL/GenBank/DDBJ databases">
        <title>Genomic Encyclopedia of Type Strains, Phase III (KMG-III): the genomes of soil and plant-associated and newly described type strains.</title>
        <authorList>
            <person name="Whitman W."/>
        </authorList>
    </citation>
    <scope>NUCLEOTIDE SEQUENCE [LARGE SCALE GENOMIC DNA]</scope>
    <source>
        <strain evidence="7 8">CECT 5696</strain>
    </source>
</reference>
<comment type="subunit">
    <text evidence="5">Homodimer. Interacts with FtsZ.</text>
</comment>
<evidence type="ECO:0000256" key="6">
    <source>
        <dbReference type="SAM" id="MobiDB-lite"/>
    </source>
</evidence>